<keyword evidence="3" id="KW-1185">Reference proteome</keyword>
<dbReference type="KEGG" id="frf:LO80_03470"/>
<protein>
    <submittedName>
        <fullName evidence="2">Uncharacterized protein</fullName>
    </submittedName>
</protein>
<evidence type="ECO:0000313" key="2">
    <source>
        <dbReference type="EMBL" id="AIT09117.1"/>
    </source>
</evidence>
<keyword evidence="1" id="KW-0732">Signal</keyword>
<feature type="signal peptide" evidence="1">
    <location>
        <begin position="1"/>
        <end position="18"/>
    </location>
</feature>
<dbReference type="Proteomes" id="UP000029672">
    <property type="component" value="Chromosome"/>
</dbReference>
<dbReference type="RefSeq" id="WP_040008586.1">
    <property type="nucleotide sequence ID" value="NZ_CP009574.1"/>
</dbReference>
<evidence type="ECO:0000256" key="1">
    <source>
        <dbReference type="SAM" id="SignalP"/>
    </source>
</evidence>
<feature type="chain" id="PRO_5001934868" evidence="1">
    <location>
        <begin position="19"/>
        <end position="65"/>
    </location>
</feature>
<dbReference type="EMBL" id="CP009574">
    <property type="protein sequence ID" value="AIT09117.1"/>
    <property type="molecule type" value="Genomic_DNA"/>
</dbReference>
<evidence type="ECO:0000313" key="3">
    <source>
        <dbReference type="Proteomes" id="UP000029672"/>
    </source>
</evidence>
<reference evidence="2 3" key="1">
    <citation type="submission" date="2014-10" db="EMBL/GenBank/DDBJ databases">
        <title>Whole genome sequence of Francisella endociliophora strain FSC1006, isolated from a laboratory culture of the marine ciliate Euplotes raikovi.</title>
        <authorList>
            <person name="Granberg M."/>
            <person name="Backman S."/>
            <person name="Lundmark E."/>
            <person name="Nilsson E."/>
            <person name="Karlsson E."/>
            <person name="Thelaus J."/>
            <person name="Ohrman C."/>
            <person name="Larkeryd A."/>
            <person name="Stenberg P."/>
        </authorList>
    </citation>
    <scope>NUCLEOTIDE SEQUENCE [LARGE SCALE GENOMIC DNA]</scope>
    <source>
        <strain evidence="2 3">FSC1006</strain>
    </source>
</reference>
<proteinExistence type="predicted"/>
<sequence>MKKILLSLFIMGSISSIAYSNVTGFTLGPRGEMTDMSTVAGESVQLSRQQAMEDRIAIASQSRYR</sequence>
<organism evidence="2 3">
    <name type="scientific">Candidatus Francisella endociliophora</name>
    <dbReference type="NCBI Taxonomy" id="653937"/>
    <lineage>
        <taxon>Bacteria</taxon>
        <taxon>Pseudomonadati</taxon>
        <taxon>Pseudomonadota</taxon>
        <taxon>Gammaproteobacteria</taxon>
        <taxon>Thiotrichales</taxon>
        <taxon>Francisellaceae</taxon>
        <taxon>Francisella</taxon>
    </lineage>
</organism>
<name>A0A097ENH4_9GAMM</name>
<dbReference type="AlphaFoldDB" id="A0A097ENH4"/>
<gene>
    <name evidence="2" type="ORF">LO80_03470</name>
</gene>
<dbReference type="HOGENOM" id="CLU_2843475_0_0_6"/>
<accession>A0A097ENH4</accession>